<evidence type="ECO:0000313" key="3">
    <source>
        <dbReference type="Proteomes" id="UP000320239"/>
    </source>
</evidence>
<sequence>MTTSTVDVTTSTDGTLVIHPHGALDATDAVGLRRTLVQAIRHIRPLRLVLDMADVQGLDPINLGTLAAACNIGDDHQVAVFFEHSSAGLAELLTAAGVPQHRFRHVD</sequence>
<comment type="caution">
    <text evidence="2">The sequence shown here is derived from an EMBL/GenBank/DDBJ whole genome shotgun (WGS) entry which is preliminary data.</text>
</comment>
<organism evidence="2 3">
    <name type="scientific">Actinoplanes teichomyceticus</name>
    <dbReference type="NCBI Taxonomy" id="1867"/>
    <lineage>
        <taxon>Bacteria</taxon>
        <taxon>Bacillati</taxon>
        <taxon>Actinomycetota</taxon>
        <taxon>Actinomycetes</taxon>
        <taxon>Micromonosporales</taxon>
        <taxon>Micromonosporaceae</taxon>
        <taxon>Actinoplanes</taxon>
    </lineage>
</organism>
<accession>A0A561VGZ1</accession>
<protein>
    <submittedName>
        <fullName evidence="2">Anti-anti-sigma factor</fullName>
    </submittedName>
</protein>
<name>A0A561VGZ1_ACTTI</name>
<dbReference type="EMBL" id="VIWY01000007">
    <property type="protein sequence ID" value="TWG10886.1"/>
    <property type="molecule type" value="Genomic_DNA"/>
</dbReference>
<evidence type="ECO:0000313" key="2">
    <source>
        <dbReference type="EMBL" id="TWG10886.1"/>
    </source>
</evidence>
<feature type="domain" description="STAS" evidence="1">
    <location>
        <begin position="13"/>
        <end position="107"/>
    </location>
</feature>
<gene>
    <name evidence="2" type="ORF">FHX34_107384</name>
</gene>
<dbReference type="Proteomes" id="UP000320239">
    <property type="component" value="Unassembled WGS sequence"/>
</dbReference>
<dbReference type="InterPro" id="IPR002645">
    <property type="entry name" value="STAS_dom"/>
</dbReference>
<dbReference type="OrthoDB" id="3296960at2"/>
<dbReference type="Pfam" id="PF01740">
    <property type="entry name" value="STAS"/>
    <property type="match status" value="1"/>
</dbReference>
<dbReference type="AlphaFoldDB" id="A0A561VGZ1"/>
<dbReference type="InterPro" id="IPR036513">
    <property type="entry name" value="STAS_dom_sf"/>
</dbReference>
<dbReference type="SUPFAM" id="SSF52091">
    <property type="entry name" value="SpoIIaa-like"/>
    <property type="match status" value="1"/>
</dbReference>
<dbReference type="PROSITE" id="PS50801">
    <property type="entry name" value="STAS"/>
    <property type="match status" value="1"/>
</dbReference>
<dbReference type="RefSeq" id="WP_122976415.1">
    <property type="nucleotide sequence ID" value="NZ_BOMX01000062.1"/>
</dbReference>
<reference evidence="2 3" key="1">
    <citation type="submission" date="2019-06" db="EMBL/GenBank/DDBJ databases">
        <title>Sequencing the genomes of 1000 actinobacteria strains.</title>
        <authorList>
            <person name="Klenk H.-P."/>
        </authorList>
    </citation>
    <scope>NUCLEOTIDE SEQUENCE [LARGE SCALE GENOMIC DNA]</scope>
    <source>
        <strain evidence="2 3">DSM 43866</strain>
    </source>
</reference>
<keyword evidence="3" id="KW-1185">Reference proteome</keyword>
<dbReference type="Gene3D" id="3.30.750.24">
    <property type="entry name" value="STAS domain"/>
    <property type="match status" value="1"/>
</dbReference>
<evidence type="ECO:0000259" key="1">
    <source>
        <dbReference type="PROSITE" id="PS50801"/>
    </source>
</evidence>
<proteinExistence type="predicted"/>